<dbReference type="OrthoDB" id="2662662at2"/>
<keyword evidence="2" id="KW-0812">Transmembrane</keyword>
<name>A0A559JJ82_9BACL</name>
<gene>
    <name evidence="3" type="ORF">FPZ45_13490</name>
</gene>
<proteinExistence type="predicted"/>
<evidence type="ECO:0000313" key="3">
    <source>
        <dbReference type="EMBL" id="TVX99931.1"/>
    </source>
</evidence>
<dbReference type="EMBL" id="VNJJ01000006">
    <property type="protein sequence ID" value="TVX99931.1"/>
    <property type="molecule type" value="Genomic_DNA"/>
</dbReference>
<keyword evidence="4" id="KW-1185">Reference proteome</keyword>
<reference evidence="3 4" key="1">
    <citation type="submission" date="2019-07" db="EMBL/GenBank/DDBJ databases">
        <authorList>
            <person name="Kim J."/>
        </authorList>
    </citation>
    <scope>NUCLEOTIDE SEQUENCE [LARGE SCALE GENOMIC DNA]</scope>
    <source>
        <strain evidence="3 4">G13</strain>
    </source>
</reference>
<dbReference type="AlphaFoldDB" id="A0A559JJ82"/>
<evidence type="ECO:0000256" key="1">
    <source>
        <dbReference type="SAM" id="MobiDB-lite"/>
    </source>
</evidence>
<keyword evidence="2" id="KW-0472">Membrane</keyword>
<comment type="caution">
    <text evidence="3">The sequence shown here is derived from an EMBL/GenBank/DDBJ whole genome shotgun (WGS) entry which is preliminary data.</text>
</comment>
<keyword evidence="2" id="KW-1133">Transmembrane helix</keyword>
<evidence type="ECO:0008006" key="5">
    <source>
        <dbReference type="Google" id="ProtNLM"/>
    </source>
</evidence>
<feature type="transmembrane region" description="Helical" evidence="2">
    <location>
        <begin position="7"/>
        <end position="30"/>
    </location>
</feature>
<organism evidence="3 4">
    <name type="scientific">Cohnella terricola</name>
    <dbReference type="NCBI Taxonomy" id="1289167"/>
    <lineage>
        <taxon>Bacteria</taxon>
        <taxon>Bacillati</taxon>
        <taxon>Bacillota</taxon>
        <taxon>Bacilli</taxon>
        <taxon>Bacillales</taxon>
        <taxon>Paenibacillaceae</taxon>
        <taxon>Cohnella</taxon>
    </lineage>
</organism>
<accession>A0A559JJ82</accession>
<dbReference type="Proteomes" id="UP000316330">
    <property type="component" value="Unassembled WGS sequence"/>
</dbReference>
<dbReference type="RefSeq" id="WP_144702470.1">
    <property type="nucleotide sequence ID" value="NZ_VNJJ01000006.1"/>
</dbReference>
<sequence length="227" mass="24533">MVKWASWVIRVVATALLLSFLCIWTTGYIVNSYMESVLKQLDIPLEIKPMALSGVWGTLWGADKSPKKNADSSGAPSKKQLDGAGEPESTPAAENRNGEPGSREPDQGNRSGTVLDEKADEDKPDELSNAIPNPGVSEDDAVPAFGGTSAASQLTDEQRQTLYATVVSKLNQEQLKQLSDSLQGGLTPEGLTQVQEMLKSALTDEEYSQMMEMLQGQREPESDAPPH</sequence>
<evidence type="ECO:0000313" key="4">
    <source>
        <dbReference type="Proteomes" id="UP000316330"/>
    </source>
</evidence>
<evidence type="ECO:0000256" key="2">
    <source>
        <dbReference type="SAM" id="Phobius"/>
    </source>
</evidence>
<protein>
    <recommendedName>
        <fullName evidence="5">Spore coat protein</fullName>
    </recommendedName>
</protein>
<feature type="region of interest" description="Disordered" evidence="1">
    <location>
        <begin position="64"/>
        <end position="155"/>
    </location>
</feature>